<evidence type="ECO:0000313" key="2">
    <source>
        <dbReference type="Proteomes" id="UP000297861"/>
    </source>
</evidence>
<organism evidence="1 2">
    <name type="scientific">Dysgonomonas capnocytophagoides</name>
    <dbReference type="NCBI Taxonomy" id="45254"/>
    <lineage>
        <taxon>Bacteria</taxon>
        <taxon>Pseudomonadati</taxon>
        <taxon>Bacteroidota</taxon>
        <taxon>Bacteroidia</taxon>
        <taxon>Bacteroidales</taxon>
        <taxon>Dysgonomonadaceae</taxon>
        <taxon>Dysgonomonas</taxon>
    </lineage>
</organism>
<proteinExistence type="predicted"/>
<dbReference type="EMBL" id="SOML01000003">
    <property type="protein sequence ID" value="TFD97332.1"/>
    <property type="molecule type" value="Genomic_DNA"/>
</dbReference>
<accession>A0A4Y8L751</accession>
<gene>
    <name evidence="1" type="ORF">E2605_06600</name>
</gene>
<dbReference type="RefSeq" id="WP_134435882.1">
    <property type="nucleotide sequence ID" value="NZ_SOML01000003.1"/>
</dbReference>
<comment type="caution">
    <text evidence="1">The sequence shown here is derived from an EMBL/GenBank/DDBJ whole genome shotgun (WGS) entry which is preliminary data.</text>
</comment>
<keyword evidence="2" id="KW-1185">Reference proteome</keyword>
<name>A0A4Y8L751_9BACT</name>
<dbReference type="OrthoDB" id="755509at2"/>
<evidence type="ECO:0000313" key="1">
    <source>
        <dbReference type="EMBL" id="TFD97332.1"/>
    </source>
</evidence>
<dbReference type="AlphaFoldDB" id="A0A4Y8L751"/>
<sequence length="199" mass="23412">MIKKGCLISILIIFVFFSFVLYKCSQDPFFKTYDKKNLTENYDQHEKEIADLIIYFKSIIPSGTYVDIEINDTKNIDIFHVWKDGINYGGWHIDVNSPKADTIFSILKWDKSQIRILKKKLDQINCISIDNSYPVNIGFQRSVMSKFYYTVFDEPIARNDSLMRIYDTKCMYIYYRDNVVLQYGSGAIGSLCFPKRFLK</sequence>
<protein>
    <submittedName>
        <fullName evidence="1">Uncharacterized protein</fullName>
    </submittedName>
</protein>
<dbReference type="Proteomes" id="UP000297861">
    <property type="component" value="Unassembled WGS sequence"/>
</dbReference>
<reference evidence="1 2" key="1">
    <citation type="submission" date="2019-03" db="EMBL/GenBank/DDBJ databases">
        <title>San Antonio Military Medical Center submission to MRSN (WRAIR), pending publication.</title>
        <authorList>
            <person name="Blyth D.M."/>
            <person name="Mccarthy S.L."/>
            <person name="Schall S.E."/>
            <person name="Stam J.A."/>
            <person name="Ong A.C."/>
            <person name="Mcgann P.T."/>
        </authorList>
    </citation>
    <scope>NUCLEOTIDE SEQUENCE [LARGE SCALE GENOMIC DNA]</scope>
    <source>
        <strain evidence="1 2">MRSN571793</strain>
    </source>
</reference>